<dbReference type="KEGG" id="jag:GJA_4070"/>
<evidence type="ECO:0000313" key="1">
    <source>
        <dbReference type="EMBL" id="CDG84680.1"/>
    </source>
</evidence>
<gene>
    <name evidence="1" type="ORF">GJA_4070</name>
</gene>
<dbReference type="EMBL" id="HG322949">
    <property type="protein sequence ID" value="CDG84680.1"/>
    <property type="molecule type" value="Genomic_DNA"/>
</dbReference>
<keyword evidence="2" id="KW-1185">Reference proteome</keyword>
<dbReference type="STRING" id="1349767.GJA_4070"/>
<protein>
    <submittedName>
        <fullName evidence="1">Uncharacterized protein</fullName>
    </submittedName>
</protein>
<name>W0VAP6_9BURK</name>
<sequence length="37" mass="4199">MIEYAVDPGYREEDKIALRYQLALPCGRSPGKKILGF</sequence>
<dbReference type="HOGENOM" id="CLU_3344603_0_0_4"/>
<dbReference type="AlphaFoldDB" id="W0VAP6"/>
<proteinExistence type="predicted"/>
<evidence type="ECO:0000313" key="2">
    <source>
        <dbReference type="Proteomes" id="UP000027604"/>
    </source>
</evidence>
<organism evidence="1 2">
    <name type="scientific">Janthinobacterium agaricidamnosum NBRC 102515 = DSM 9628</name>
    <dbReference type="NCBI Taxonomy" id="1349767"/>
    <lineage>
        <taxon>Bacteria</taxon>
        <taxon>Pseudomonadati</taxon>
        <taxon>Pseudomonadota</taxon>
        <taxon>Betaproteobacteria</taxon>
        <taxon>Burkholderiales</taxon>
        <taxon>Oxalobacteraceae</taxon>
        <taxon>Janthinobacterium</taxon>
    </lineage>
</organism>
<dbReference type="Proteomes" id="UP000027604">
    <property type="component" value="Chromosome I"/>
</dbReference>
<accession>W0VAP6</accession>
<reference evidence="1 2" key="1">
    <citation type="journal article" date="2015" name="Genome Announc.">
        <title>Genome Sequence of Mushroom Soft-Rot Pathogen Janthinobacterium agaricidamnosum.</title>
        <authorList>
            <person name="Graupner K."/>
            <person name="Lackner G."/>
            <person name="Hertweck C."/>
        </authorList>
    </citation>
    <scope>NUCLEOTIDE SEQUENCE [LARGE SCALE GENOMIC DNA]</scope>
    <source>
        <strain evidence="2">NBRC 102515 / DSM 9628</strain>
    </source>
</reference>